<accession>A0A382JH66</accession>
<organism evidence="1">
    <name type="scientific">marine metagenome</name>
    <dbReference type="NCBI Taxonomy" id="408172"/>
    <lineage>
        <taxon>unclassified sequences</taxon>
        <taxon>metagenomes</taxon>
        <taxon>ecological metagenomes</taxon>
    </lineage>
</organism>
<feature type="non-terminal residue" evidence="1">
    <location>
        <position position="1"/>
    </location>
</feature>
<protein>
    <recommendedName>
        <fullName evidence="2">Amidohydrolase-related domain-containing protein</fullName>
    </recommendedName>
</protein>
<dbReference type="SUPFAM" id="SSF51556">
    <property type="entry name" value="Metallo-dependent hydrolases"/>
    <property type="match status" value="1"/>
</dbReference>
<dbReference type="EMBL" id="UINC01073552">
    <property type="protein sequence ID" value="SVC10031.1"/>
    <property type="molecule type" value="Genomic_DNA"/>
</dbReference>
<reference evidence="1" key="1">
    <citation type="submission" date="2018-05" db="EMBL/GenBank/DDBJ databases">
        <authorList>
            <person name="Lanie J.A."/>
            <person name="Ng W.-L."/>
            <person name="Kazmierczak K.M."/>
            <person name="Andrzejewski T.M."/>
            <person name="Davidsen T.M."/>
            <person name="Wayne K.J."/>
            <person name="Tettelin H."/>
            <person name="Glass J.I."/>
            <person name="Rusch D."/>
            <person name="Podicherti R."/>
            <person name="Tsui H.-C.T."/>
            <person name="Winkler M.E."/>
        </authorList>
    </citation>
    <scope>NUCLEOTIDE SEQUENCE</scope>
</reference>
<dbReference type="AlphaFoldDB" id="A0A382JH66"/>
<dbReference type="Gene3D" id="3.20.20.140">
    <property type="entry name" value="Metal-dependent hydrolases"/>
    <property type="match status" value="1"/>
</dbReference>
<name>A0A382JH66_9ZZZZ</name>
<gene>
    <name evidence="1" type="ORF">METZ01_LOCUS262885</name>
</gene>
<evidence type="ECO:0008006" key="2">
    <source>
        <dbReference type="Google" id="ProtNLM"/>
    </source>
</evidence>
<dbReference type="InterPro" id="IPR032466">
    <property type="entry name" value="Metal_Hydrolase"/>
</dbReference>
<sequence>RMFRNGNNINLPKTIFEILPTQNPNFYVQLVLSVTLGATWEYPMNQFRACLNTIIDKIGINNLLWGSDHPFEMLHYTYRQCIDQIRNYEDILSEEGVANILGLNMQNLMNNHLNN</sequence>
<proteinExistence type="predicted"/>
<evidence type="ECO:0000313" key="1">
    <source>
        <dbReference type="EMBL" id="SVC10031.1"/>
    </source>
</evidence>